<proteinExistence type="predicted"/>
<name>A0AB37ZXC7_9LACT</name>
<reference evidence="1 2" key="1">
    <citation type="submission" date="2016-10" db="EMBL/GenBank/DDBJ databases">
        <authorList>
            <person name="Varghese N."/>
            <person name="Submissions S."/>
        </authorList>
    </citation>
    <scope>NUCLEOTIDE SEQUENCE [LARGE SCALE GENOMIC DNA]</scope>
    <source>
        <strain evidence="1 2">DSM 14526</strain>
    </source>
</reference>
<dbReference type="AlphaFoldDB" id="A0AB37ZXC7"/>
<dbReference type="RefSeq" id="WP_086986764.1">
    <property type="nucleotide sequence ID" value="NZ_FJNA01000002.1"/>
</dbReference>
<comment type="caution">
    <text evidence="1">The sequence shown here is derived from an EMBL/GenBank/DDBJ whole genome shotgun (WGS) entry which is preliminary data.</text>
</comment>
<gene>
    <name evidence="1" type="ORF">SAMN04488525_101701</name>
</gene>
<organism evidence="1 2">
    <name type="scientific">Trichococcus collinsii</name>
    <dbReference type="NCBI Taxonomy" id="157076"/>
    <lineage>
        <taxon>Bacteria</taxon>
        <taxon>Bacillati</taxon>
        <taxon>Bacillota</taxon>
        <taxon>Bacilli</taxon>
        <taxon>Lactobacillales</taxon>
        <taxon>Carnobacteriaceae</taxon>
        <taxon>Trichococcus</taxon>
    </lineage>
</organism>
<accession>A0AB37ZXC7</accession>
<protein>
    <submittedName>
        <fullName evidence="1">Uncharacterized protein</fullName>
    </submittedName>
</protein>
<evidence type="ECO:0000313" key="2">
    <source>
        <dbReference type="Proteomes" id="UP000199042"/>
    </source>
</evidence>
<dbReference type="EMBL" id="FNQH01000001">
    <property type="protein sequence ID" value="SDZ94986.1"/>
    <property type="molecule type" value="Genomic_DNA"/>
</dbReference>
<evidence type="ECO:0000313" key="1">
    <source>
        <dbReference type="EMBL" id="SDZ94986.1"/>
    </source>
</evidence>
<sequence length="78" mass="9369">MIKTECIKRDWDGANVYEEILISEELKARLEQSADMNKLFTDLMTIKRDYRITDIKFYEAFPLINHYVLSVQYTNPFQ</sequence>
<dbReference type="Proteomes" id="UP000199042">
    <property type="component" value="Unassembled WGS sequence"/>
</dbReference>
<keyword evidence="2" id="KW-1185">Reference proteome</keyword>